<evidence type="ECO:0000313" key="6">
    <source>
        <dbReference type="Proteomes" id="UP000411588"/>
    </source>
</evidence>
<evidence type="ECO:0000313" key="5">
    <source>
        <dbReference type="EMBL" id="VFD35305.1"/>
    </source>
</evidence>
<dbReference type="GeneID" id="66353918"/>
<dbReference type="EMBL" id="CAADAN010000016">
    <property type="protein sequence ID" value="VFD35305.1"/>
    <property type="molecule type" value="Genomic_DNA"/>
</dbReference>
<dbReference type="EMBL" id="LK932395">
    <property type="protein sequence ID" value="CDS86569.1"/>
    <property type="molecule type" value="Genomic_DNA"/>
</dbReference>
<reference evidence="5 6" key="3">
    <citation type="submission" date="2019-02" db="EMBL/GenBank/DDBJ databases">
        <authorList>
            <consortium name="Pathogen Informatics"/>
        </authorList>
    </citation>
    <scope>NUCLEOTIDE SEQUENCE [LARGE SCALE GENOMIC DNA]</scope>
    <source>
        <strain evidence="5">Clo34</strain>
        <strain evidence="6">clo34</strain>
    </source>
</reference>
<dbReference type="EMBL" id="LK933005">
    <property type="protein sequence ID" value="CDT22146.1"/>
    <property type="molecule type" value="Genomic_DNA"/>
</dbReference>
<dbReference type="SMR" id="A0A031W9C5"/>
<dbReference type="AlphaFoldDB" id="A0A031W9C5"/>
<dbReference type="EMBL" id="LK932512">
    <property type="protein sequence ID" value="CDS87030.1"/>
    <property type="molecule type" value="Genomic_DNA"/>
</dbReference>
<reference evidence="4" key="4">
    <citation type="submission" date="2021-06" db="EMBL/GenBank/DDBJ databases">
        <authorList>
            <consortium name="NCBI Pathogen Detection Project"/>
        </authorList>
    </citation>
    <scope>NUCLEOTIDE SEQUENCE</scope>
    <source>
        <strain evidence="4">Clostridioides</strain>
    </source>
</reference>
<reference evidence="1" key="1">
    <citation type="submission" date="2014-07" db="EMBL/GenBank/DDBJ databases">
        <authorList>
            <person name="Monot Marc"/>
        </authorList>
    </citation>
    <scope>NUCLEOTIDE SEQUENCE</scope>
    <source>
        <strain evidence="3">7032989</strain>
        <strain evidence="1">7032994</strain>
    </source>
</reference>
<sequence length="304" mass="34964">MIDNQKYVILSLELHLFFSRIMKEHALFLEAGFTNKNYNLAMEADHYKKQFEDLLSYTVSASNGIIRPDILYSEELVTTLTSVAEQKTEEFTGIEINKNITTRELNLQSGVNPQVGQDLVNYVAQLNSDAIRLLDGLINFKERVLDGVLSCTIFTSNYPLLLEHIIHEANLYRSYVVDLENKIDIESKNAKEIELFWDHIMMEHALFMRGLLDPSEGELINTSNDFAIKFNELIEKTNEMTDSNIKNITEETLNETVEFKDFKEAGASGIEQCKIKSIILPLLADHVLREANHYIRILESYKNM</sequence>
<evidence type="ECO:0000313" key="3">
    <source>
        <dbReference type="EMBL" id="CDT22146.1"/>
    </source>
</evidence>
<dbReference type="InterPro" id="IPR021328">
    <property type="entry name" value="CotB-like"/>
</dbReference>
<dbReference type="Pfam" id="PF11155">
    <property type="entry name" value="DUF2935"/>
    <property type="match status" value="2"/>
</dbReference>
<evidence type="ECO:0000313" key="1">
    <source>
        <dbReference type="EMBL" id="CDS86569.1"/>
    </source>
</evidence>
<dbReference type="KEGG" id="pdf:CD630DERM_15110"/>
<accession>A0A031W9C5</accession>
<gene>
    <name evidence="2" type="primary">cotB</name>
    <name evidence="3" type="ORF">BN1095_340274</name>
    <name evidence="2" type="ORF">BN1096_590038</name>
    <name evidence="1" type="ORF">BN1097_570036</name>
    <name evidence="4" type="ORF">KRQ00_002841</name>
    <name evidence="5" type="ORF">SAMEA1402399_03479</name>
</gene>
<dbReference type="Gene3D" id="1.20.1260.120">
    <property type="entry name" value="Protein of unknown function DUF2935"/>
    <property type="match status" value="1"/>
</dbReference>
<organism evidence="1">
    <name type="scientific">Clostridioides difficile</name>
    <name type="common">Peptoclostridium difficile</name>
    <dbReference type="NCBI Taxonomy" id="1496"/>
    <lineage>
        <taxon>Bacteria</taxon>
        <taxon>Bacillati</taxon>
        <taxon>Bacillota</taxon>
        <taxon>Clostridia</taxon>
        <taxon>Peptostreptococcales</taxon>
        <taxon>Peptostreptococcaceae</taxon>
        <taxon>Clostridioides</taxon>
    </lineage>
</organism>
<dbReference type="SUPFAM" id="SSF158430">
    <property type="entry name" value="Bacillus cereus metalloprotein-like"/>
    <property type="match status" value="2"/>
</dbReference>
<reference evidence="4" key="2">
    <citation type="journal article" date="2018" name="Genome Biol.">
        <title>SKESA: strategic k-mer extension for scrupulous assemblies.</title>
        <authorList>
            <person name="Souvorov A."/>
            <person name="Agarwala R."/>
            <person name="Lipman D.J."/>
        </authorList>
    </citation>
    <scope>NUCLEOTIDE SEQUENCE</scope>
    <source>
        <strain evidence="4">Clostridioides</strain>
    </source>
</reference>
<dbReference type="EMBL" id="DAEQIJ010000015">
    <property type="protein sequence ID" value="HBH2621059.1"/>
    <property type="molecule type" value="Genomic_DNA"/>
</dbReference>
<dbReference type="Proteomes" id="UP000411588">
    <property type="component" value="Unassembled WGS sequence"/>
</dbReference>
<evidence type="ECO:0000313" key="4">
    <source>
        <dbReference type="EMBL" id="HBH2621059.1"/>
    </source>
</evidence>
<proteinExistence type="predicted"/>
<dbReference type="RefSeq" id="WP_003439363.1">
    <property type="nucleotide sequence ID" value="NZ_AP025558.1"/>
</dbReference>
<dbReference type="Proteomes" id="UP000879542">
    <property type="component" value="Unassembled WGS sequence"/>
</dbReference>
<name>A0A031W9C5_CLODI</name>
<protein>
    <submittedName>
        <fullName evidence="4">DUF2935 domain-containing protein</fullName>
    </submittedName>
    <submittedName>
        <fullName evidence="5">Domain of uncharacterized function (DUF2935)</fullName>
    </submittedName>
    <submittedName>
        <fullName evidence="2">Spore outer coat layer protein CotB</fullName>
    </submittedName>
</protein>
<evidence type="ECO:0000313" key="2">
    <source>
        <dbReference type="EMBL" id="CDS87030.1"/>
    </source>
</evidence>
<dbReference type="PATRIC" id="fig|1496.854.peg.3239"/>